<dbReference type="CDD" id="cd00075">
    <property type="entry name" value="HATPase"/>
    <property type="match status" value="1"/>
</dbReference>
<evidence type="ECO:0000256" key="7">
    <source>
        <dbReference type="ARBA" id="ARBA00022692"/>
    </source>
</evidence>
<dbReference type="CDD" id="cd00082">
    <property type="entry name" value="HisKA"/>
    <property type="match status" value="1"/>
</dbReference>
<keyword evidence="6" id="KW-0808">Transferase</keyword>
<dbReference type="InterPro" id="IPR036890">
    <property type="entry name" value="HATPase_C_sf"/>
</dbReference>
<dbReference type="SMART" id="SM00304">
    <property type="entry name" value="HAMP"/>
    <property type="match status" value="1"/>
</dbReference>
<dbReference type="FunFam" id="1.10.287.130:FF:000001">
    <property type="entry name" value="Two-component sensor histidine kinase"/>
    <property type="match status" value="1"/>
</dbReference>
<dbReference type="PANTHER" id="PTHR43711:SF1">
    <property type="entry name" value="HISTIDINE KINASE 1"/>
    <property type="match status" value="1"/>
</dbReference>
<dbReference type="InterPro" id="IPR036097">
    <property type="entry name" value="HisK_dim/P_sf"/>
</dbReference>
<evidence type="ECO:0000256" key="8">
    <source>
        <dbReference type="ARBA" id="ARBA00022777"/>
    </source>
</evidence>
<dbReference type="EC" id="2.7.13.3" evidence="4"/>
<dbReference type="InterPro" id="IPR003661">
    <property type="entry name" value="HisK_dim/P_dom"/>
</dbReference>
<dbReference type="Pfam" id="PF00512">
    <property type="entry name" value="HisKA"/>
    <property type="match status" value="1"/>
</dbReference>
<evidence type="ECO:0000256" key="9">
    <source>
        <dbReference type="ARBA" id="ARBA00022989"/>
    </source>
</evidence>
<protein>
    <recommendedName>
        <fullName evidence="4">histidine kinase</fullName>
        <ecNumber evidence="4">2.7.13.3</ecNumber>
    </recommendedName>
</protein>
<proteinExistence type="predicted"/>
<evidence type="ECO:0000256" key="5">
    <source>
        <dbReference type="ARBA" id="ARBA00022553"/>
    </source>
</evidence>
<keyword evidence="15" id="KW-1185">Reference proteome</keyword>
<dbReference type="GO" id="GO:0005886">
    <property type="term" value="C:plasma membrane"/>
    <property type="evidence" value="ECO:0007669"/>
    <property type="project" value="UniProtKB-SubCell"/>
</dbReference>
<comment type="catalytic activity">
    <reaction evidence="1">
        <text>ATP + protein L-histidine = ADP + protein N-phospho-L-histidine.</text>
        <dbReference type="EC" id="2.7.13.3"/>
    </reaction>
</comment>
<evidence type="ECO:0000259" key="13">
    <source>
        <dbReference type="PROSITE" id="PS50109"/>
    </source>
</evidence>
<evidence type="ECO:0000256" key="1">
    <source>
        <dbReference type="ARBA" id="ARBA00000085"/>
    </source>
</evidence>
<dbReference type="AlphaFoldDB" id="A0AAD1MDW7"/>
<dbReference type="SMART" id="SM00388">
    <property type="entry name" value="HisKA"/>
    <property type="match status" value="1"/>
</dbReference>
<dbReference type="SUPFAM" id="SSF47384">
    <property type="entry name" value="Homodimeric domain of signal transducing histidine kinase"/>
    <property type="match status" value="1"/>
</dbReference>
<feature type="transmembrane region" description="Helical" evidence="12">
    <location>
        <begin position="178"/>
        <end position="199"/>
    </location>
</feature>
<dbReference type="InterPro" id="IPR004358">
    <property type="entry name" value="Sig_transdc_His_kin-like_C"/>
</dbReference>
<evidence type="ECO:0000256" key="6">
    <source>
        <dbReference type="ARBA" id="ARBA00022679"/>
    </source>
</evidence>
<dbReference type="KEGG" id="maic:MAIC_41340"/>
<dbReference type="EMBL" id="AP022561">
    <property type="protein sequence ID" value="BBX09331.1"/>
    <property type="molecule type" value="Genomic_DNA"/>
</dbReference>
<dbReference type="InterPro" id="IPR003594">
    <property type="entry name" value="HATPase_dom"/>
</dbReference>
<keyword evidence="10" id="KW-0902">Two-component regulatory system</keyword>
<dbReference type="FunFam" id="3.30.565.10:FF:000006">
    <property type="entry name" value="Sensor histidine kinase WalK"/>
    <property type="match status" value="1"/>
</dbReference>
<evidence type="ECO:0000256" key="10">
    <source>
        <dbReference type="ARBA" id="ARBA00023012"/>
    </source>
</evidence>
<evidence type="ECO:0000313" key="15">
    <source>
        <dbReference type="Proteomes" id="UP000467327"/>
    </source>
</evidence>
<evidence type="ECO:0000256" key="2">
    <source>
        <dbReference type="ARBA" id="ARBA00001968"/>
    </source>
</evidence>
<organism evidence="14 15">
    <name type="scientific">Mycolicibacterium aichiense</name>
    <dbReference type="NCBI Taxonomy" id="1799"/>
    <lineage>
        <taxon>Bacteria</taxon>
        <taxon>Bacillati</taxon>
        <taxon>Actinomycetota</taxon>
        <taxon>Actinomycetes</taxon>
        <taxon>Mycobacteriales</taxon>
        <taxon>Mycobacteriaceae</taxon>
        <taxon>Mycolicibacterium</taxon>
    </lineage>
</organism>
<sequence>MTASKRWWRRRSLRRQLAIGVSSIVSVALIVVGTVAVISLRDEAIRLSDTQVANSLAAFSYAYAKWDAQRTIAPDATGMPMGRASAFQNQAPGTAIAVVRDGAVVYSNVFADGAQLPAPADAQRAMEAVNWADSGPRTVQLGELGPYRADSRDVGAGERLVAAVSLRPAEKTVAHETLIVVILVVLALLATGIGTVWTVSHALKPLRRIAAVAGEVATLRLDGTETRITARVDESDTDPESDVGVVGHALNRLLINVDSALADLAASDRRMRQFLADASHELRTPLASILGYAELTRQDSATLPETTEYALARIEAESRRMSVLVADLLLLSRLEERNDLDIEDVELCDLVADAVNDAAVSAPDHHFHLELPDHQVRIRGDRARLHQVLANLLANARIHTPAGVNVTAAVGIAPGDPATVKMVVSDDGPGIPPEVIPNLFDRFVRADKARARESGSSGLGLAIVRSIVQAHGGTVEVESKPGNTRFTVSIPLHSPSPQDLNFL</sequence>
<dbReference type="Gene3D" id="3.30.565.10">
    <property type="entry name" value="Histidine kinase-like ATPase, C-terminal domain"/>
    <property type="match status" value="1"/>
</dbReference>
<dbReference type="PRINTS" id="PR00344">
    <property type="entry name" value="BCTRLSENSOR"/>
</dbReference>
<reference evidence="14 15" key="1">
    <citation type="journal article" date="2019" name="Emerg. Microbes Infect.">
        <title>Comprehensive subspecies identification of 175 nontuberculous mycobacteria species based on 7547 genomic profiles.</title>
        <authorList>
            <person name="Matsumoto Y."/>
            <person name="Kinjo T."/>
            <person name="Motooka D."/>
            <person name="Nabeya D."/>
            <person name="Jung N."/>
            <person name="Uechi K."/>
            <person name="Horii T."/>
            <person name="Iida T."/>
            <person name="Fujita J."/>
            <person name="Nakamura S."/>
        </authorList>
    </citation>
    <scope>NUCLEOTIDE SEQUENCE [LARGE SCALE GENOMIC DNA]</scope>
    <source>
        <strain evidence="14 15">JCM 6376</strain>
    </source>
</reference>
<dbReference type="GO" id="GO:0005509">
    <property type="term" value="F:calcium ion binding"/>
    <property type="evidence" value="ECO:0007669"/>
    <property type="project" value="UniProtKB-ARBA"/>
</dbReference>
<keyword evidence="5" id="KW-0597">Phosphoprotein</keyword>
<keyword evidence="11 12" id="KW-0472">Membrane</keyword>
<feature type="domain" description="Histidine kinase" evidence="13">
    <location>
        <begin position="277"/>
        <end position="494"/>
    </location>
</feature>
<dbReference type="InterPro" id="IPR050736">
    <property type="entry name" value="Sensor_HK_Regulatory"/>
</dbReference>
<keyword evidence="8 14" id="KW-0418">Kinase</keyword>
<dbReference type="InterPro" id="IPR003660">
    <property type="entry name" value="HAMP_dom"/>
</dbReference>
<evidence type="ECO:0000256" key="12">
    <source>
        <dbReference type="SAM" id="Phobius"/>
    </source>
</evidence>
<evidence type="ECO:0000256" key="3">
    <source>
        <dbReference type="ARBA" id="ARBA00004236"/>
    </source>
</evidence>
<evidence type="ECO:0000313" key="14">
    <source>
        <dbReference type="EMBL" id="BBX09331.1"/>
    </source>
</evidence>
<dbReference type="RefSeq" id="WP_115321612.1">
    <property type="nucleotide sequence ID" value="NZ_AP022561.1"/>
</dbReference>
<dbReference type="PROSITE" id="PS50109">
    <property type="entry name" value="HIS_KIN"/>
    <property type="match status" value="1"/>
</dbReference>
<comment type="subcellular location">
    <subcellularLocation>
        <location evidence="3">Cell membrane</location>
    </subcellularLocation>
</comment>
<gene>
    <name evidence="14" type="primary">trcS_2</name>
    <name evidence="14" type="ORF">MAIC_41340</name>
</gene>
<dbReference type="PANTHER" id="PTHR43711">
    <property type="entry name" value="TWO-COMPONENT HISTIDINE KINASE"/>
    <property type="match status" value="1"/>
</dbReference>
<dbReference type="InterPro" id="IPR005467">
    <property type="entry name" value="His_kinase_dom"/>
</dbReference>
<evidence type="ECO:0000256" key="11">
    <source>
        <dbReference type="ARBA" id="ARBA00023136"/>
    </source>
</evidence>
<accession>A0AAD1MDW7</accession>
<dbReference type="Pfam" id="PF02518">
    <property type="entry name" value="HATPase_c"/>
    <property type="match status" value="1"/>
</dbReference>
<keyword evidence="9 12" id="KW-1133">Transmembrane helix</keyword>
<feature type="transmembrane region" description="Helical" evidence="12">
    <location>
        <begin position="21"/>
        <end position="40"/>
    </location>
</feature>
<dbReference type="Gene3D" id="6.10.340.10">
    <property type="match status" value="1"/>
</dbReference>
<dbReference type="SMART" id="SM00387">
    <property type="entry name" value="HATPase_c"/>
    <property type="match status" value="1"/>
</dbReference>
<comment type="cofactor">
    <cofactor evidence="2">
        <name>a divalent metal cation</name>
        <dbReference type="ChEBI" id="CHEBI:60240"/>
    </cofactor>
</comment>
<dbReference type="GO" id="GO:0000155">
    <property type="term" value="F:phosphorelay sensor kinase activity"/>
    <property type="evidence" value="ECO:0007669"/>
    <property type="project" value="InterPro"/>
</dbReference>
<evidence type="ECO:0000256" key="4">
    <source>
        <dbReference type="ARBA" id="ARBA00012438"/>
    </source>
</evidence>
<dbReference type="Proteomes" id="UP000467327">
    <property type="component" value="Chromosome"/>
</dbReference>
<dbReference type="Gene3D" id="1.10.287.130">
    <property type="match status" value="1"/>
</dbReference>
<dbReference type="SUPFAM" id="SSF55874">
    <property type="entry name" value="ATPase domain of HSP90 chaperone/DNA topoisomerase II/histidine kinase"/>
    <property type="match status" value="1"/>
</dbReference>
<name>A0AAD1MDW7_9MYCO</name>
<keyword evidence="7 12" id="KW-0812">Transmembrane</keyword>